<gene>
    <name evidence="1" type="ORF">L6452_44486</name>
</gene>
<dbReference type="Proteomes" id="UP001055879">
    <property type="component" value="Linkage Group LG18"/>
</dbReference>
<reference evidence="1 2" key="2">
    <citation type="journal article" date="2022" name="Mol. Ecol. Resour.">
        <title>The genomes of chicory, endive, great burdock and yacon provide insights into Asteraceae paleo-polyploidization history and plant inulin production.</title>
        <authorList>
            <person name="Fan W."/>
            <person name="Wang S."/>
            <person name="Wang H."/>
            <person name="Wang A."/>
            <person name="Jiang F."/>
            <person name="Liu H."/>
            <person name="Zhao H."/>
            <person name="Xu D."/>
            <person name="Zhang Y."/>
        </authorList>
    </citation>
    <scope>NUCLEOTIDE SEQUENCE [LARGE SCALE GENOMIC DNA]</scope>
    <source>
        <strain evidence="2">cv. Niubang</strain>
    </source>
</reference>
<proteinExistence type="predicted"/>
<evidence type="ECO:0000313" key="1">
    <source>
        <dbReference type="EMBL" id="KAI3665851.1"/>
    </source>
</evidence>
<evidence type="ECO:0000313" key="2">
    <source>
        <dbReference type="Proteomes" id="UP001055879"/>
    </source>
</evidence>
<reference evidence="2" key="1">
    <citation type="journal article" date="2022" name="Mol. Ecol. Resour.">
        <title>The genomes of chicory, endive, great burdock and yacon provide insights into Asteraceae palaeo-polyploidization history and plant inulin production.</title>
        <authorList>
            <person name="Fan W."/>
            <person name="Wang S."/>
            <person name="Wang H."/>
            <person name="Wang A."/>
            <person name="Jiang F."/>
            <person name="Liu H."/>
            <person name="Zhao H."/>
            <person name="Xu D."/>
            <person name="Zhang Y."/>
        </authorList>
    </citation>
    <scope>NUCLEOTIDE SEQUENCE [LARGE SCALE GENOMIC DNA]</scope>
    <source>
        <strain evidence="2">cv. Niubang</strain>
    </source>
</reference>
<name>A0ACB8XGB1_ARCLA</name>
<keyword evidence="2" id="KW-1185">Reference proteome</keyword>
<protein>
    <submittedName>
        <fullName evidence="1">Uncharacterized protein</fullName>
    </submittedName>
</protein>
<dbReference type="EMBL" id="CM042064">
    <property type="protein sequence ID" value="KAI3665851.1"/>
    <property type="molecule type" value="Genomic_DNA"/>
</dbReference>
<organism evidence="1 2">
    <name type="scientific">Arctium lappa</name>
    <name type="common">Greater burdock</name>
    <name type="synonym">Lappa major</name>
    <dbReference type="NCBI Taxonomy" id="4217"/>
    <lineage>
        <taxon>Eukaryota</taxon>
        <taxon>Viridiplantae</taxon>
        <taxon>Streptophyta</taxon>
        <taxon>Embryophyta</taxon>
        <taxon>Tracheophyta</taxon>
        <taxon>Spermatophyta</taxon>
        <taxon>Magnoliopsida</taxon>
        <taxon>eudicotyledons</taxon>
        <taxon>Gunneridae</taxon>
        <taxon>Pentapetalae</taxon>
        <taxon>asterids</taxon>
        <taxon>campanulids</taxon>
        <taxon>Asterales</taxon>
        <taxon>Asteraceae</taxon>
        <taxon>Carduoideae</taxon>
        <taxon>Cardueae</taxon>
        <taxon>Arctiinae</taxon>
        <taxon>Arctium</taxon>
    </lineage>
</organism>
<sequence length="353" mass="39400">MAETGGAPPPRRRVPPMITLPQRSSAETFLTVNGVSPGPMTFVSNFFSDHYPDADLQSFSQILAGIVPFPAVQTPPRTPVSQPENRLFLLGAVKEESQTTQILDPDYSRIESYSVSESCNSNPGPVVMSGSTFFVAKAASDGYNWRKYGQKQVKSSELPRSYYRCSQTNCPVTKKIGHFLDGQISEIIYNGQHNHEPPRVCKRANDGVVVDRSVDSDEQVSGLMANGVAGDDCDLKRRKTKVETEDTSWSSRVMVSQPKIVVQTRSEVDILDDGFKWRKYGQKVVKGNTYPRSYYRCTNVGCKVRKHVERDLADPKSVVTTYEGRHKHDIPVVAKTSNRKETNFKDESPIILS</sequence>
<accession>A0ACB8XGB1</accession>
<comment type="caution">
    <text evidence="1">The sequence shown here is derived from an EMBL/GenBank/DDBJ whole genome shotgun (WGS) entry which is preliminary data.</text>
</comment>